<comment type="catalytic activity">
    <reaction evidence="9">
        <text>L-seryl-[protein] + ATP = O-phospho-L-seryl-[protein] + ADP + H(+)</text>
        <dbReference type="Rhea" id="RHEA:17989"/>
        <dbReference type="Rhea" id="RHEA-COMP:9863"/>
        <dbReference type="Rhea" id="RHEA-COMP:11604"/>
        <dbReference type="ChEBI" id="CHEBI:15378"/>
        <dbReference type="ChEBI" id="CHEBI:29999"/>
        <dbReference type="ChEBI" id="CHEBI:30616"/>
        <dbReference type="ChEBI" id="CHEBI:83421"/>
        <dbReference type="ChEBI" id="CHEBI:456216"/>
        <dbReference type="EC" id="2.7.11.1"/>
    </reaction>
</comment>
<feature type="binding site" evidence="10">
    <location>
        <position position="867"/>
    </location>
    <ligand>
        <name>ATP</name>
        <dbReference type="ChEBI" id="CHEBI:30616"/>
    </ligand>
</feature>
<keyword evidence="5 10" id="KW-0547">Nucleotide-binding</keyword>
<dbReference type="InterPro" id="IPR017441">
    <property type="entry name" value="Protein_kinase_ATP_BS"/>
</dbReference>
<feature type="compositionally biased region" description="Polar residues" evidence="12">
    <location>
        <begin position="632"/>
        <end position="648"/>
    </location>
</feature>
<protein>
    <recommendedName>
        <fullName evidence="2">non-specific serine/threonine protein kinase</fullName>
        <ecNumber evidence="2">2.7.11.1</ecNumber>
    </recommendedName>
</protein>
<dbReference type="STRING" id="41875.K8EMK0"/>
<dbReference type="EC" id="2.7.11.1" evidence="2"/>
<keyword evidence="6" id="KW-0418">Kinase</keyword>
<evidence type="ECO:0000256" key="1">
    <source>
        <dbReference type="ARBA" id="ARBA00010507"/>
    </source>
</evidence>
<keyword evidence="7 10" id="KW-0067">ATP-binding</keyword>
<keyword evidence="3" id="KW-0723">Serine/threonine-protein kinase</keyword>
<feature type="compositionally biased region" description="Polar residues" evidence="12">
    <location>
        <begin position="1340"/>
        <end position="1352"/>
    </location>
</feature>
<dbReference type="GO" id="GO:0004674">
    <property type="term" value="F:protein serine/threonine kinase activity"/>
    <property type="evidence" value="ECO:0007669"/>
    <property type="project" value="UniProtKB-KW"/>
</dbReference>
<dbReference type="Pfam" id="PF07714">
    <property type="entry name" value="PK_Tyr_Ser-Thr"/>
    <property type="match status" value="1"/>
</dbReference>
<dbReference type="CDD" id="cd13999">
    <property type="entry name" value="STKc_MAP3K-like"/>
    <property type="match status" value="1"/>
</dbReference>
<keyword evidence="4" id="KW-0808">Transferase</keyword>
<keyword evidence="15" id="KW-1185">Reference proteome</keyword>
<feature type="compositionally biased region" description="Polar residues" evidence="12">
    <location>
        <begin position="514"/>
        <end position="525"/>
    </location>
</feature>
<feature type="coiled-coil region" evidence="11">
    <location>
        <begin position="165"/>
        <end position="199"/>
    </location>
</feature>
<reference evidence="14 15" key="1">
    <citation type="submission" date="2011-10" db="EMBL/GenBank/DDBJ databases">
        <authorList>
            <person name="Genoscope - CEA"/>
        </authorList>
    </citation>
    <scope>NUCLEOTIDE SEQUENCE [LARGE SCALE GENOMIC DNA]</scope>
    <source>
        <strain evidence="14 15">RCC 1105</strain>
    </source>
</reference>
<feature type="region of interest" description="Disordered" evidence="12">
    <location>
        <begin position="201"/>
        <end position="263"/>
    </location>
</feature>
<dbReference type="GeneID" id="19012216"/>
<dbReference type="RefSeq" id="XP_007509473.1">
    <property type="nucleotide sequence ID" value="XM_007509411.1"/>
</dbReference>
<dbReference type="InterPro" id="IPR051681">
    <property type="entry name" value="Ser/Thr_Kinases-Pseudokinases"/>
</dbReference>
<feature type="region of interest" description="Disordered" evidence="12">
    <location>
        <begin position="421"/>
        <end position="725"/>
    </location>
</feature>
<feature type="compositionally biased region" description="Acidic residues" evidence="12">
    <location>
        <begin position="1315"/>
        <end position="1336"/>
    </location>
</feature>
<evidence type="ECO:0000256" key="2">
    <source>
        <dbReference type="ARBA" id="ARBA00012513"/>
    </source>
</evidence>
<dbReference type="PANTHER" id="PTHR44329:SF298">
    <property type="entry name" value="MIXED LINEAGE KINASE DOMAIN-LIKE PROTEIN"/>
    <property type="match status" value="1"/>
</dbReference>
<feature type="region of interest" description="Disordered" evidence="12">
    <location>
        <begin position="1"/>
        <end position="66"/>
    </location>
</feature>
<feature type="compositionally biased region" description="Polar residues" evidence="12">
    <location>
        <begin position="1164"/>
        <end position="1176"/>
    </location>
</feature>
<dbReference type="SMART" id="SM00220">
    <property type="entry name" value="S_TKc"/>
    <property type="match status" value="1"/>
</dbReference>
<dbReference type="Gene3D" id="1.10.510.10">
    <property type="entry name" value="Transferase(Phosphotransferase) domain 1"/>
    <property type="match status" value="1"/>
</dbReference>
<evidence type="ECO:0000256" key="7">
    <source>
        <dbReference type="ARBA" id="ARBA00022840"/>
    </source>
</evidence>
<evidence type="ECO:0000313" key="14">
    <source>
        <dbReference type="EMBL" id="CCO19276.1"/>
    </source>
</evidence>
<dbReference type="PROSITE" id="PS50011">
    <property type="entry name" value="PROTEIN_KINASE_DOM"/>
    <property type="match status" value="1"/>
</dbReference>
<dbReference type="eggNOG" id="KOG0192">
    <property type="taxonomic scope" value="Eukaryota"/>
</dbReference>
<dbReference type="SUPFAM" id="SSF56112">
    <property type="entry name" value="Protein kinase-like (PK-like)"/>
    <property type="match status" value="1"/>
</dbReference>
<feature type="compositionally biased region" description="Low complexity" evidence="12">
    <location>
        <begin position="1273"/>
        <end position="1295"/>
    </location>
</feature>
<feature type="compositionally biased region" description="Basic and acidic residues" evidence="12">
    <location>
        <begin position="486"/>
        <end position="509"/>
    </location>
</feature>
<feature type="compositionally biased region" description="Polar residues" evidence="12">
    <location>
        <begin position="605"/>
        <end position="616"/>
    </location>
</feature>
<feature type="region of interest" description="Disordered" evidence="12">
    <location>
        <begin position="85"/>
        <end position="163"/>
    </location>
</feature>
<accession>K8EMK0</accession>
<feature type="compositionally biased region" description="Low complexity" evidence="12">
    <location>
        <begin position="1"/>
        <end position="12"/>
    </location>
</feature>
<comment type="catalytic activity">
    <reaction evidence="8">
        <text>L-threonyl-[protein] + ATP = O-phospho-L-threonyl-[protein] + ADP + H(+)</text>
        <dbReference type="Rhea" id="RHEA:46608"/>
        <dbReference type="Rhea" id="RHEA-COMP:11060"/>
        <dbReference type="Rhea" id="RHEA-COMP:11605"/>
        <dbReference type="ChEBI" id="CHEBI:15378"/>
        <dbReference type="ChEBI" id="CHEBI:30013"/>
        <dbReference type="ChEBI" id="CHEBI:30616"/>
        <dbReference type="ChEBI" id="CHEBI:61977"/>
        <dbReference type="ChEBI" id="CHEBI:456216"/>
        <dbReference type="EC" id="2.7.11.1"/>
    </reaction>
</comment>
<dbReference type="OrthoDB" id="497521at2759"/>
<feature type="compositionally biased region" description="Gly residues" evidence="12">
    <location>
        <begin position="103"/>
        <end position="118"/>
    </location>
</feature>
<feature type="compositionally biased region" description="Basic and acidic residues" evidence="12">
    <location>
        <begin position="1246"/>
        <end position="1259"/>
    </location>
</feature>
<sequence length="1471" mass="162232">MSSSRNNAAPPQNRRRGSHHHPSSSTAGGGDGGGGANTKTTNRDDQRDEETDANLYARLSEPLSDLQRLRLSSIEKLNELVLNNANADGENASLGSDGRETTSGGGGMNENASLGGGRNFFRSTSSDDSADTGTYDDDDDVQNGSCDSSPGSDEYDEANEERMLRQRLRLEAANNQSKKEQLKEKLESLLSLDQAVEDDTMTELDENGNVIAKSRGSSDLLSNTDTNSSNESSLGSSGLNAVENNQQETPNTPTTTAEGTSLDSIPTQMPKFMIWLPTVPSKEGTLEKYTEIRGNWFSNLMRGFGSSGRNDASWKLRHFVLYDNHLFWGKGFSRMYGYGTVLAARDAFEYGQTAIAIDLLLYPKKSSRHGSSSTSTPQNLVEALTGACCRPEGYSHKIVRCETLKDKALWLEVLNRTAAMHRERAEKEQQIQEQREHEQQKQRENGSNPSNQRKAITNENSAETTGYAIQPPSPRISSDDYQYGSKESKRFGKNKRESRDYFARTDGDRHQRHQLSPTVGSPSITTDEESEESELESDEYDDDDVFNDNDDDSEYVENGRNRMHGGASSSGLKTHASMLKHNDSEDSLSLDPQNGIPPSTDDRSTGSPASRNQPSSRGLVRTGSGSVRFRNRSLSPAPNQRSPGSTPRSARAAQKQKNGVFTSSPRSELVRTSSSPSIGSKKPPPVSSPSGATKYSAAKPPFDPNARPKQSSMKRSAIHSAFSAAQQKVLDDANKITEQQQKEGESGMSTPPPHNKNLQNVNSPRTTGGSKKSVTFQNDALLEEVKKYDATPTNGKKKKKSHMFQNNISASAWAEQLERRSSRALIKAAGSWSISINDLIFGKKIGIGSFGKVYKAKWHGTNVAVKKTLDVATHNTIKEFAAEIRLMRDLRHPNIVLFLGAVVDAPSMCIVTELMKRGNLHSILHDYDNVVRETVADNGRLRLQMATDCARGMSYLHSRSPPIVHHDLKPANLLVDSKWNLKISDFGMSRIKYRAYLQKSNPELETAGGTPEWMSPEALRNDNVDELSDVYSFGIILWELITLNYPWHELKDPVQIVGKVAFLHHRPKIPSWVETEMEELLLDCWSRESCDRPEFVRILELLQTVTTPGAWSLGKGDNALEVKRSKFSQYLQDEHLEAAVNAQDEPERNSFFGFGGTPSRSKESGSLTSVASSQYNEADDPYIPGENERDSLYGDNDSDLSGKGQSKSSSTGGIPGHKRRESHENILAFRPHSLTGLTIKTPAPKPDGKEHDRPDDKGRGLGALKIRIENKRTSMTSGTASGMTSTTTAARSATAGEDNNTPKNISLEELVKLDDDLDDDLDVDEDEDEDDEDLESEVSGFSQLSEAQQQKMNKFKEQQIKLKNTKNKGMSKLSEEAPSGKEEEEEEQPKTPRKMSSLFSDDDDDTKGAEERVGEEGLEARETAFPSRSAPDAYGSGTGGKKKKKKKKSDEKPKEPSEGEERSKPMFASQL</sequence>
<dbReference type="GO" id="GO:0005524">
    <property type="term" value="F:ATP binding"/>
    <property type="evidence" value="ECO:0007669"/>
    <property type="project" value="UniProtKB-UniRule"/>
</dbReference>
<feature type="region of interest" description="Disordered" evidence="12">
    <location>
        <begin position="1140"/>
        <end position="1471"/>
    </location>
</feature>
<evidence type="ECO:0000259" key="13">
    <source>
        <dbReference type="PROSITE" id="PS50011"/>
    </source>
</evidence>
<feature type="compositionally biased region" description="Low complexity" evidence="12">
    <location>
        <begin position="1201"/>
        <end position="1212"/>
    </location>
</feature>
<feature type="compositionally biased region" description="Acidic residues" evidence="12">
    <location>
        <begin position="128"/>
        <end position="141"/>
    </location>
</feature>
<evidence type="ECO:0000256" key="9">
    <source>
        <dbReference type="ARBA" id="ARBA00048679"/>
    </source>
</evidence>
<evidence type="ECO:0000256" key="5">
    <source>
        <dbReference type="ARBA" id="ARBA00022741"/>
    </source>
</evidence>
<dbReference type="PROSITE" id="PS00108">
    <property type="entry name" value="PROTEIN_KINASE_ST"/>
    <property type="match status" value="1"/>
</dbReference>
<feature type="compositionally biased region" description="Acidic residues" evidence="12">
    <location>
        <begin position="526"/>
        <end position="555"/>
    </location>
</feature>
<feature type="domain" description="Protein kinase" evidence="13">
    <location>
        <begin position="839"/>
        <end position="1105"/>
    </location>
</feature>
<feature type="compositionally biased region" description="Polar residues" evidence="12">
    <location>
        <begin position="756"/>
        <end position="772"/>
    </location>
</feature>
<dbReference type="InterPro" id="IPR008271">
    <property type="entry name" value="Ser/Thr_kinase_AS"/>
</dbReference>
<evidence type="ECO:0000256" key="3">
    <source>
        <dbReference type="ARBA" id="ARBA00022527"/>
    </source>
</evidence>
<feature type="compositionally biased region" description="Basic residues" evidence="12">
    <location>
        <begin position="13"/>
        <end position="22"/>
    </location>
</feature>
<dbReference type="FunFam" id="3.30.200.20:FF:000060">
    <property type="entry name" value="Serine/threonine-protein kinase isoform 1"/>
    <property type="match status" value="1"/>
</dbReference>
<evidence type="ECO:0000256" key="11">
    <source>
        <dbReference type="SAM" id="Coils"/>
    </source>
</evidence>
<gene>
    <name evidence="14" type="ordered locus">Bathy13g02640</name>
</gene>
<evidence type="ECO:0000256" key="10">
    <source>
        <dbReference type="PROSITE-ProRule" id="PRU10141"/>
    </source>
</evidence>
<feature type="compositionally biased region" description="Polar residues" evidence="12">
    <location>
        <begin position="655"/>
        <end position="672"/>
    </location>
</feature>
<dbReference type="Proteomes" id="UP000198341">
    <property type="component" value="Chromosome 13"/>
</dbReference>
<name>K8EMK0_9CHLO</name>
<feature type="region of interest" description="Disordered" evidence="12">
    <location>
        <begin position="738"/>
        <end position="772"/>
    </location>
</feature>
<comment type="similarity">
    <text evidence="1">Belongs to the protein kinase superfamily. TKL Ser/Thr protein kinase family. RAF subfamily.</text>
</comment>
<feature type="compositionally biased region" description="Basic and acidic residues" evidence="12">
    <location>
        <begin position="1448"/>
        <end position="1464"/>
    </location>
</feature>
<organism evidence="14 15">
    <name type="scientific">Bathycoccus prasinos</name>
    <dbReference type="NCBI Taxonomy" id="41875"/>
    <lineage>
        <taxon>Eukaryota</taxon>
        <taxon>Viridiplantae</taxon>
        <taxon>Chlorophyta</taxon>
        <taxon>Mamiellophyceae</taxon>
        <taxon>Mamiellales</taxon>
        <taxon>Bathycoccaceae</taxon>
        <taxon>Bathycoccus</taxon>
    </lineage>
</organism>
<evidence type="ECO:0000256" key="6">
    <source>
        <dbReference type="ARBA" id="ARBA00022777"/>
    </source>
</evidence>
<evidence type="ECO:0000256" key="12">
    <source>
        <dbReference type="SAM" id="MobiDB-lite"/>
    </source>
</evidence>
<dbReference type="PRINTS" id="PR00109">
    <property type="entry name" value="TYRKINASE"/>
</dbReference>
<feature type="compositionally biased region" description="Gly residues" evidence="12">
    <location>
        <begin position="27"/>
        <end position="36"/>
    </location>
</feature>
<dbReference type="InterPro" id="IPR011009">
    <property type="entry name" value="Kinase-like_dom_sf"/>
</dbReference>
<feature type="compositionally biased region" description="Polar residues" evidence="12">
    <location>
        <begin position="445"/>
        <end position="464"/>
    </location>
</feature>
<dbReference type="PANTHER" id="PTHR44329">
    <property type="entry name" value="SERINE/THREONINE-PROTEIN KINASE TNNI3K-RELATED"/>
    <property type="match status" value="1"/>
</dbReference>
<feature type="compositionally biased region" description="Basic and acidic residues" evidence="12">
    <location>
        <begin position="1406"/>
        <end position="1422"/>
    </location>
</feature>
<dbReference type="KEGG" id="bpg:Bathy13g02640"/>
<keyword evidence="11" id="KW-0175">Coiled coil</keyword>
<evidence type="ECO:0000256" key="4">
    <source>
        <dbReference type="ARBA" id="ARBA00022679"/>
    </source>
</evidence>
<feature type="compositionally biased region" description="Polar residues" evidence="12">
    <location>
        <begin position="142"/>
        <end position="151"/>
    </location>
</feature>
<dbReference type="InterPro" id="IPR000719">
    <property type="entry name" value="Prot_kinase_dom"/>
</dbReference>
<evidence type="ECO:0000313" key="15">
    <source>
        <dbReference type="Proteomes" id="UP000198341"/>
    </source>
</evidence>
<feature type="compositionally biased region" description="Basic and acidic residues" evidence="12">
    <location>
        <begin position="421"/>
        <end position="444"/>
    </location>
</feature>
<dbReference type="PROSITE" id="PS00107">
    <property type="entry name" value="PROTEIN_KINASE_ATP"/>
    <property type="match status" value="1"/>
</dbReference>
<evidence type="ECO:0000256" key="8">
    <source>
        <dbReference type="ARBA" id="ARBA00047899"/>
    </source>
</evidence>
<dbReference type="InterPro" id="IPR001245">
    <property type="entry name" value="Ser-Thr/Tyr_kinase_cat_dom"/>
</dbReference>
<proteinExistence type="inferred from homology"/>
<feature type="compositionally biased region" description="Low complexity" evidence="12">
    <location>
        <begin position="217"/>
        <end position="256"/>
    </location>
</feature>
<dbReference type="EMBL" id="FO082266">
    <property type="protein sequence ID" value="CCO19276.1"/>
    <property type="molecule type" value="Genomic_DNA"/>
</dbReference>